<dbReference type="PANTHER" id="PTHR11895:SF67">
    <property type="entry name" value="AMIDASE DOMAIN-CONTAINING PROTEIN"/>
    <property type="match status" value="1"/>
</dbReference>
<evidence type="ECO:0000313" key="3">
    <source>
        <dbReference type="EMBL" id="CAA0839502.1"/>
    </source>
</evidence>
<dbReference type="InterPro" id="IPR023631">
    <property type="entry name" value="Amidase_dom"/>
</dbReference>
<evidence type="ECO:0000256" key="1">
    <source>
        <dbReference type="ARBA" id="ARBA00009199"/>
    </source>
</evidence>
<dbReference type="InterPro" id="IPR020556">
    <property type="entry name" value="Amidase_CS"/>
</dbReference>
<sequence length="382" mass="41518">MPYPTTGGTKWMQRVRECRKDAFCVSRLRSCGAIIIGKTNMHELGAGISGINPHYGAVRNPYDKRKITGGSSSGSAAVVAAGLCPIALGVDGGGSVRLPAALCGVVGFKPTFERVPHEGVLPVNYTIGMVGILAATVEDALIAYAAIAGDLSSDNQPKVDMSLLKLTNYASSNIKMAKYGKWFDDCTDDIRVCCSNVVSKLSDEYGWTTVKFTIPEIEVMRLSHYVTIGSECSNSIGTHLKKLDKGEVGCDVRVGLSIYGSFHSNEYLNAQKMRYRQLKFHQKIFSKADVIVTPTVGENEINGLHDNFSAALVRYQISGNFLGLPAITVPVGYDRCGMPIGLQFIGKPWSESLLIYIASAVQEICKSEYKKPEVFYDILAKE</sequence>
<dbReference type="Proteomes" id="UP001153555">
    <property type="component" value="Unassembled WGS sequence"/>
</dbReference>
<dbReference type="PANTHER" id="PTHR11895">
    <property type="entry name" value="TRANSAMIDASE"/>
    <property type="match status" value="1"/>
</dbReference>
<dbReference type="InterPro" id="IPR036928">
    <property type="entry name" value="AS_sf"/>
</dbReference>
<comment type="caution">
    <text evidence="3">The sequence shown here is derived from an EMBL/GenBank/DDBJ whole genome shotgun (WGS) entry which is preliminary data.</text>
</comment>
<feature type="domain" description="Amidase" evidence="2">
    <location>
        <begin position="3"/>
        <end position="354"/>
    </location>
</feature>
<dbReference type="InterPro" id="IPR000120">
    <property type="entry name" value="Amidase"/>
</dbReference>
<gene>
    <name evidence="3" type="ORF">SHERM_06066</name>
</gene>
<evidence type="ECO:0000259" key="2">
    <source>
        <dbReference type="Pfam" id="PF01425"/>
    </source>
</evidence>
<keyword evidence="3" id="KW-0378">Hydrolase</keyword>
<keyword evidence="4" id="KW-1185">Reference proteome</keyword>
<dbReference type="AlphaFoldDB" id="A0A9N7NNS7"/>
<dbReference type="PROSITE" id="PS00571">
    <property type="entry name" value="AMIDASES"/>
    <property type="match status" value="1"/>
</dbReference>
<accession>A0A9N7NNS7</accession>
<dbReference type="GO" id="GO:0016811">
    <property type="term" value="F:hydrolase activity, acting on carbon-nitrogen (but not peptide) bonds, in linear amides"/>
    <property type="evidence" value="ECO:0007669"/>
    <property type="project" value="UniProtKB-ARBA"/>
</dbReference>
<dbReference type="EMBL" id="CACSLK010031421">
    <property type="protein sequence ID" value="CAA0839502.1"/>
    <property type="molecule type" value="Genomic_DNA"/>
</dbReference>
<evidence type="ECO:0000313" key="4">
    <source>
        <dbReference type="Proteomes" id="UP001153555"/>
    </source>
</evidence>
<dbReference type="SUPFAM" id="SSF75304">
    <property type="entry name" value="Amidase signature (AS) enzymes"/>
    <property type="match status" value="1"/>
</dbReference>
<reference evidence="3" key="1">
    <citation type="submission" date="2019-12" db="EMBL/GenBank/DDBJ databases">
        <authorList>
            <person name="Scholes J."/>
        </authorList>
    </citation>
    <scope>NUCLEOTIDE SEQUENCE</scope>
</reference>
<protein>
    <submittedName>
        <fullName evidence="3">Fatty acid amide hydrolase</fullName>
    </submittedName>
</protein>
<name>A0A9N7NNS7_STRHE</name>
<dbReference type="Pfam" id="PF01425">
    <property type="entry name" value="Amidase"/>
    <property type="match status" value="1"/>
</dbReference>
<dbReference type="Gene3D" id="3.90.1300.10">
    <property type="entry name" value="Amidase signature (AS) domain"/>
    <property type="match status" value="1"/>
</dbReference>
<comment type="similarity">
    <text evidence="1">Belongs to the amidase family.</text>
</comment>
<organism evidence="3 4">
    <name type="scientific">Striga hermonthica</name>
    <name type="common">Purple witchweed</name>
    <name type="synonym">Buchnera hermonthica</name>
    <dbReference type="NCBI Taxonomy" id="68872"/>
    <lineage>
        <taxon>Eukaryota</taxon>
        <taxon>Viridiplantae</taxon>
        <taxon>Streptophyta</taxon>
        <taxon>Embryophyta</taxon>
        <taxon>Tracheophyta</taxon>
        <taxon>Spermatophyta</taxon>
        <taxon>Magnoliopsida</taxon>
        <taxon>eudicotyledons</taxon>
        <taxon>Gunneridae</taxon>
        <taxon>Pentapetalae</taxon>
        <taxon>asterids</taxon>
        <taxon>lamiids</taxon>
        <taxon>Lamiales</taxon>
        <taxon>Orobanchaceae</taxon>
        <taxon>Buchnereae</taxon>
        <taxon>Striga</taxon>
    </lineage>
</organism>
<dbReference type="OrthoDB" id="421993at2759"/>
<proteinExistence type="inferred from homology"/>